<evidence type="ECO:0000256" key="3">
    <source>
        <dbReference type="ARBA" id="ARBA00022989"/>
    </source>
</evidence>
<dbReference type="Proteomes" id="UP000294947">
    <property type="component" value="Unassembled WGS sequence"/>
</dbReference>
<dbReference type="EMBL" id="SMKW01000062">
    <property type="protein sequence ID" value="TDD41089.1"/>
    <property type="molecule type" value="Genomic_DNA"/>
</dbReference>
<feature type="transmembrane region" description="Helical" evidence="5">
    <location>
        <begin position="105"/>
        <end position="123"/>
    </location>
</feature>
<keyword evidence="2 5" id="KW-0812">Transmembrane</keyword>
<sequence length="135" mass="14290">MTIGPNAAVSQRRGAHVALWVLQILLAAFFVFASAPKLLGEPTAVQMFDLIGLGQWFRYLTGGLELLGAIGLLVPRLAGLAALGLAAVMVGATITQVFVLDGPVAALMPFALVLLFLVIAWGRRRTIPFVAHRAS</sequence>
<evidence type="ECO:0000313" key="6">
    <source>
        <dbReference type="EMBL" id="TDD41089.1"/>
    </source>
</evidence>
<comment type="subcellular location">
    <subcellularLocation>
        <location evidence="1">Membrane</location>
        <topology evidence="1">Multi-pass membrane protein</topology>
    </subcellularLocation>
</comment>
<feature type="transmembrane region" description="Helical" evidence="5">
    <location>
        <begin position="17"/>
        <end position="36"/>
    </location>
</feature>
<accession>A0A4R4YBD1</accession>
<dbReference type="OrthoDB" id="3576439at2"/>
<keyword evidence="3 5" id="KW-1133">Transmembrane helix</keyword>
<proteinExistence type="predicted"/>
<comment type="caution">
    <text evidence="6">The sequence shown here is derived from an EMBL/GenBank/DDBJ whole genome shotgun (WGS) entry which is preliminary data.</text>
</comment>
<dbReference type="Pfam" id="PF13564">
    <property type="entry name" value="DoxX_2"/>
    <property type="match status" value="1"/>
</dbReference>
<evidence type="ECO:0000313" key="7">
    <source>
        <dbReference type="Proteomes" id="UP000294947"/>
    </source>
</evidence>
<feature type="transmembrane region" description="Helical" evidence="5">
    <location>
        <begin position="81"/>
        <end position="99"/>
    </location>
</feature>
<gene>
    <name evidence="6" type="ORF">E1288_33715</name>
</gene>
<feature type="transmembrane region" description="Helical" evidence="5">
    <location>
        <begin position="56"/>
        <end position="74"/>
    </location>
</feature>
<name>A0A4R4YBD1_9PSEU</name>
<evidence type="ECO:0000256" key="2">
    <source>
        <dbReference type="ARBA" id="ARBA00022692"/>
    </source>
</evidence>
<dbReference type="GO" id="GO:0016020">
    <property type="term" value="C:membrane"/>
    <property type="evidence" value="ECO:0007669"/>
    <property type="project" value="UniProtKB-SubCell"/>
</dbReference>
<evidence type="ECO:0000256" key="4">
    <source>
        <dbReference type="ARBA" id="ARBA00023136"/>
    </source>
</evidence>
<dbReference type="InterPro" id="IPR032808">
    <property type="entry name" value="DoxX"/>
</dbReference>
<keyword evidence="4 5" id="KW-0472">Membrane</keyword>
<keyword evidence="7" id="KW-1185">Reference proteome</keyword>
<protein>
    <submittedName>
        <fullName evidence="6">DoxX family protein</fullName>
    </submittedName>
</protein>
<organism evidence="6 7">
    <name type="scientific">Saccharopolyspora elongata</name>
    <dbReference type="NCBI Taxonomy" id="2530387"/>
    <lineage>
        <taxon>Bacteria</taxon>
        <taxon>Bacillati</taxon>
        <taxon>Actinomycetota</taxon>
        <taxon>Actinomycetes</taxon>
        <taxon>Pseudonocardiales</taxon>
        <taxon>Pseudonocardiaceae</taxon>
        <taxon>Saccharopolyspora</taxon>
    </lineage>
</organism>
<dbReference type="RefSeq" id="WP_132492517.1">
    <property type="nucleotide sequence ID" value="NZ_SMKW01000062.1"/>
</dbReference>
<evidence type="ECO:0000256" key="1">
    <source>
        <dbReference type="ARBA" id="ARBA00004141"/>
    </source>
</evidence>
<evidence type="ECO:0000256" key="5">
    <source>
        <dbReference type="SAM" id="Phobius"/>
    </source>
</evidence>
<dbReference type="AlphaFoldDB" id="A0A4R4YBD1"/>
<reference evidence="6 7" key="1">
    <citation type="submission" date="2019-03" db="EMBL/GenBank/DDBJ databases">
        <title>Draft genome sequences of novel Actinobacteria.</title>
        <authorList>
            <person name="Sahin N."/>
            <person name="Ay H."/>
            <person name="Saygin H."/>
        </authorList>
    </citation>
    <scope>NUCLEOTIDE SEQUENCE [LARGE SCALE GENOMIC DNA]</scope>
    <source>
        <strain evidence="6 7">7K502</strain>
    </source>
</reference>